<evidence type="ECO:0000313" key="2">
    <source>
        <dbReference type="Proteomes" id="UP000002943"/>
    </source>
</evidence>
<protein>
    <submittedName>
        <fullName evidence="1">Uncharacterized protein</fullName>
    </submittedName>
</protein>
<proteinExistence type="predicted"/>
<comment type="caution">
    <text evidence="1">The sequence shown here is derived from an EMBL/GenBank/DDBJ whole genome shotgun (WGS) entry which is preliminary data.</text>
</comment>
<dbReference type="OrthoDB" id="292317at2"/>
<gene>
    <name evidence="1" type="ORF">VIBC2010_04464</name>
</gene>
<dbReference type="AlphaFoldDB" id="E3BGP5"/>
<reference evidence="1 2" key="1">
    <citation type="journal article" date="2012" name="Int. J. Syst. Evol. Microbiol.">
        <title>Vibrio caribbeanicus sp. nov., isolated from the marine sponge Scleritoderma cyanea.</title>
        <authorList>
            <person name="Hoffmann M."/>
            <person name="Monday S.R."/>
            <person name="Allard M.W."/>
            <person name="Strain E.A."/>
            <person name="Whittaker P."/>
            <person name="Naum M."/>
            <person name="McCarthy P.J."/>
            <person name="Lopez J.V."/>
            <person name="Fischer M."/>
            <person name="Brown E.W."/>
        </authorList>
    </citation>
    <scope>NUCLEOTIDE SEQUENCE [LARGE SCALE GENOMIC DNA]</scope>
    <source>
        <strain evidence="1 2">ATCC BAA-2122</strain>
    </source>
</reference>
<accession>E3BGP5</accession>
<keyword evidence="2" id="KW-1185">Reference proteome</keyword>
<dbReference type="STRING" id="796620.VIBC2010_04464"/>
<dbReference type="eggNOG" id="ENOG5031HXK">
    <property type="taxonomic scope" value="Bacteria"/>
</dbReference>
<organism evidence="1 2">
    <name type="scientific">Vibrio caribbeanicus ATCC BAA-2122</name>
    <dbReference type="NCBI Taxonomy" id="796620"/>
    <lineage>
        <taxon>Bacteria</taxon>
        <taxon>Pseudomonadati</taxon>
        <taxon>Pseudomonadota</taxon>
        <taxon>Gammaproteobacteria</taxon>
        <taxon>Vibrionales</taxon>
        <taxon>Vibrionaceae</taxon>
        <taxon>Vibrio</taxon>
    </lineage>
</organism>
<evidence type="ECO:0000313" key="1">
    <source>
        <dbReference type="EMBL" id="EFP97769.1"/>
    </source>
</evidence>
<sequence>MTNDKLLEKFGQILMTEVRDKAIEKYEMIVSGRMKSAAAIEFNKQLSALSDDQLSLIREVVVNSIDDAIHNFLWVIEQHEDHVELICSEGASKANMNDISDGLSGEIYTENGWIALFSKYKENY</sequence>
<dbReference type="EMBL" id="AEIU01000048">
    <property type="protein sequence ID" value="EFP97769.1"/>
    <property type="molecule type" value="Genomic_DNA"/>
</dbReference>
<name>E3BGP5_9VIBR</name>
<dbReference type="RefSeq" id="WP_009600137.1">
    <property type="nucleotide sequence ID" value="NZ_AEIU01000048.1"/>
</dbReference>
<dbReference type="Proteomes" id="UP000002943">
    <property type="component" value="Unassembled WGS sequence"/>
</dbReference>